<dbReference type="AlphaFoldDB" id="A0A2P4UDN1"/>
<reference evidence="9 10" key="1">
    <citation type="journal article" date="2017" name="Chemistry">
        <title>Isolation, Biosynthesis and Chemical Modifications of Rubterolones A-F: Rare Tropolone Alkaloids from Actinomadura sp. 5-2.</title>
        <authorList>
            <person name="Guo H."/>
            <person name="Benndorf R."/>
            <person name="Leichnitz D."/>
            <person name="Klassen J.L."/>
            <person name="Vollmers J."/>
            <person name="Gorls H."/>
            <person name="Steinacker M."/>
            <person name="Weigel C."/>
            <person name="Dahse H.M."/>
            <person name="Kaster A.K."/>
            <person name="de Beer Z.W."/>
            <person name="Poulsen M."/>
            <person name="Beemelmanns C."/>
        </authorList>
    </citation>
    <scope>NUCLEOTIDE SEQUENCE [LARGE SCALE GENOMIC DNA]</scope>
    <source>
        <strain evidence="9 10">5-2</strain>
    </source>
</reference>
<dbReference type="EC" id="4.3.2.11" evidence="5"/>
<evidence type="ECO:0000256" key="5">
    <source>
        <dbReference type="ARBA" id="ARBA00035127"/>
    </source>
</evidence>
<accession>A0A2P4UDN1</accession>
<evidence type="ECO:0000256" key="6">
    <source>
        <dbReference type="ARBA" id="ARBA00035169"/>
    </source>
</evidence>
<organism evidence="9 10">
    <name type="scientific">Actinomadura rubteroloni</name>
    <dbReference type="NCBI Taxonomy" id="1926885"/>
    <lineage>
        <taxon>Bacteria</taxon>
        <taxon>Bacillati</taxon>
        <taxon>Actinomycetota</taxon>
        <taxon>Actinomycetes</taxon>
        <taxon>Streptosporangiales</taxon>
        <taxon>Thermomonosporaceae</taxon>
        <taxon>Actinomadura</taxon>
    </lineage>
</organism>
<dbReference type="Gene3D" id="3.10.129.30">
    <property type="entry name" value="Rv0098, thioesterase-like hot dog domain"/>
    <property type="match status" value="1"/>
</dbReference>
<evidence type="ECO:0000256" key="3">
    <source>
        <dbReference type="ARBA" id="ARBA00023239"/>
    </source>
</evidence>
<evidence type="ECO:0000313" key="10">
    <source>
        <dbReference type="Proteomes" id="UP000242367"/>
    </source>
</evidence>
<dbReference type="GO" id="GO:0016829">
    <property type="term" value="F:lyase activity"/>
    <property type="evidence" value="ECO:0007669"/>
    <property type="project" value="UniProtKB-KW"/>
</dbReference>
<dbReference type="InterPro" id="IPR043064">
    <property type="entry name" value="FcoT_ThioEstase_Rv0098-like_sf"/>
</dbReference>
<name>A0A2P4UDN1_9ACTN</name>
<comment type="similarity">
    <text evidence="4">Belongs to the FcoT family.</text>
</comment>
<comment type="catalytic activity">
    <reaction evidence="8">
        <text>a (3R)-3-[(carboxymethyl)amino]fatty acid + holo-[ACP] + H(+) = a (2E)-enoyl-[ACP] + glycine + H2O</text>
        <dbReference type="Rhea" id="RHEA:74923"/>
        <dbReference type="Rhea" id="RHEA-COMP:9685"/>
        <dbReference type="Rhea" id="RHEA-COMP:9925"/>
        <dbReference type="ChEBI" id="CHEBI:15377"/>
        <dbReference type="ChEBI" id="CHEBI:15378"/>
        <dbReference type="ChEBI" id="CHEBI:57305"/>
        <dbReference type="ChEBI" id="CHEBI:64479"/>
        <dbReference type="ChEBI" id="CHEBI:78784"/>
        <dbReference type="ChEBI" id="CHEBI:193080"/>
        <dbReference type="EC" id="4.3.2.11"/>
    </reaction>
    <physiologicalReaction direction="right-to-left" evidence="8">
        <dbReference type="Rhea" id="RHEA:74925"/>
    </physiologicalReaction>
</comment>
<dbReference type="RefSeq" id="WP_103564834.1">
    <property type="nucleotide sequence ID" value="NZ_MTBP01000003.1"/>
</dbReference>
<dbReference type="InterPro" id="IPR022598">
    <property type="entry name" value="FcoT_ThioEstase"/>
</dbReference>
<keyword evidence="10" id="KW-1185">Reference proteome</keyword>
<dbReference type="Pfam" id="PF10862">
    <property type="entry name" value="FcoT"/>
    <property type="match status" value="1"/>
</dbReference>
<evidence type="ECO:0000313" key="9">
    <source>
        <dbReference type="EMBL" id="POM23160.1"/>
    </source>
</evidence>
<gene>
    <name evidence="9" type="ORF">BTM25_43120</name>
</gene>
<dbReference type="GO" id="GO:0006631">
    <property type="term" value="P:fatty acid metabolic process"/>
    <property type="evidence" value="ECO:0007669"/>
    <property type="project" value="UniProtKB-KW"/>
</dbReference>
<proteinExistence type="inferred from homology"/>
<sequence>METATSPAPDVEHPTDTALLTDVLRCYKPHCRYLRSMTVRVTEGRLTGRGELRIPESCYIDDTGHLNAVEVNICYNQMLYYVIAAAVEWNLTPAFARWTMDDYWAKQLPDILIARMQSSFLRPIDPRSFHGEFEVLRSTRLKDMLTLETAFRYGDDAGGRCDGRVRVAITNA</sequence>
<keyword evidence="1" id="KW-0276">Fatty acid metabolism</keyword>
<dbReference type="Proteomes" id="UP000242367">
    <property type="component" value="Unassembled WGS sequence"/>
</dbReference>
<evidence type="ECO:0000256" key="1">
    <source>
        <dbReference type="ARBA" id="ARBA00022832"/>
    </source>
</evidence>
<comment type="caution">
    <text evidence="9">The sequence shown here is derived from an EMBL/GenBank/DDBJ whole genome shotgun (WGS) entry which is preliminary data.</text>
</comment>
<keyword evidence="3" id="KW-0456">Lyase</keyword>
<evidence type="ECO:0000256" key="2">
    <source>
        <dbReference type="ARBA" id="ARBA00023098"/>
    </source>
</evidence>
<dbReference type="EMBL" id="MTBP01000003">
    <property type="protein sequence ID" value="POM23160.1"/>
    <property type="molecule type" value="Genomic_DNA"/>
</dbReference>
<evidence type="ECO:0000256" key="7">
    <source>
        <dbReference type="ARBA" id="ARBA00035448"/>
    </source>
</evidence>
<evidence type="ECO:0000256" key="8">
    <source>
        <dbReference type="ARBA" id="ARBA00048742"/>
    </source>
</evidence>
<evidence type="ECO:0000256" key="4">
    <source>
        <dbReference type="ARBA" id="ARBA00035117"/>
    </source>
</evidence>
<keyword evidence="2" id="KW-0443">Lipid metabolism</keyword>
<protein>
    <recommendedName>
        <fullName evidence="6">(2E)-enoyl-[ACP] glycyltransferase</fullName>
        <ecNumber evidence="5">4.3.2.11</ecNumber>
    </recommendedName>
    <alternativeName>
        <fullName evidence="7">(2E)-unsaturated fatty acyl-[ACP] glycyltransferase</fullName>
    </alternativeName>
</protein>